<accession>A0ABT4JQI0</accession>
<keyword evidence="2" id="KW-1185">Reference proteome</keyword>
<comment type="caution">
    <text evidence="1">The sequence shown here is derived from an EMBL/GenBank/DDBJ whole genome shotgun (WGS) entry which is preliminary data.</text>
</comment>
<reference evidence="1" key="1">
    <citation type="submission" date="2022-12" db="EMBL/GenBank/DDBJ databases">
        <title>Marinomonas 15G1-11 sp. nov, isolated from marine algae.</title>
        <authorList>
            <person name="Butt M."/>
            <person name="Choi D.G."/>
            <person name="Kim J.M."/>
            <person name="Lee J.K."/>
            <person name="Baek J.H."/>
            <person name="Jeon C.O."/>
        </authorList>
    </citation>
    <scope>NUCLEOTIDE SEQUENCE</scope>
    <source>
        <strain evidence="1">15G1-11</strain>
    </source>
</reference>
<gene>
    <name evidence="1" type="ORF">O1D97_02995</name>
</gene>
<proteinExistence type="predicted"/>
<evidence type="ECO:0000313" key="2">
    <source>
        <dbReference type="Proteomes" id="UP001149719"/>
    </source>
</evidence>
<name>A0ABT4JQI0_9GAMM</name>
<protein>
    <recommendedName>
        <fullName evidence="3">PilZ domain-containing protein</fullName>
    </recommendedName>
</protein>
<organism evidence="1 2">
    <name type="scientific">Marinomonas phaeophyticola</name>
    <dbReference type="NCBI Taxonomy" id="3004091"/>
    <lineage>
        <taxon>Bacteria</taxon>
        <taxon>Pseudomonadati</taxon>
        <taxon>Pseudomonadota</taxon>
        <taxon>Gammaproteobacteria</taxon>
        <taxon>Oceanospirillales</taxon>
        <taxon>Oceanospirillaceae</taxon>
        <taxon>Marinomonas</taxon>
    </lineage>
</organism>
<sequence>MNKKASQAYVRCFWVGQMQLINGTRLPVHCTHISNKFLEVEAPQSIFGSKKVKLELDGSHNGKSKKIKAICSADLDVLNEHDKHYIKLHFERISEDDIHFIEQFVEAHV</sequence>
<dbReference type="EMBL" id="JAPUBN010000010">
    <property type="protein sequence ID" value="MCZ2720636.1"/>
    <property type="molecule type" value="Genomic_DNA"/>
</dbReference>
<dbReference type="RefSeq" id="WP_269122690.1">
    <property type="nucleotide sequence ID" value="NZ_JAPUBN010000010.1"/>
</dbReference>
<evidence type="ECO:0000313" key="1">
    <source>
        <dbReference type="EMBL" id="MCZ2720636.1"/>
    </source>
</evidence>
<dbReference type="Proteomes" id="UP001149719">
    <property type="component" value="Unassembled WGS sequence"/>
</dbReference>
<evidence type="ECO:0008006" key="3">
    <source>
        <dbReference type="Google" id="ProtNLM"/>
    </source>
</evidence>